<organism evidence="2">
    <name type="scientific">marine sediment metagenome</name>
    <dbReference type="NCBI Taxonomy" id="412755"/>
    <lineage>
        <taxon>unclassified sequences</taxon>
        <taxon>metagenomes</taxon>
        <taxon>ecological metagenomes</taxon>
    </lineage>
</organism>
<dbReference type="SUPFAM" id="SSF55347">
    <property type="entry name" value="Glyceraldehyde-3-phosphate dehydrogenase-like, C-terminal domain"/>
    <property type="match status" value="1"/>
</dbReference>
<name>X1V5L0_9ZZZZ</name>
<dbReference type="PANTHER" id="PTHR43818:SF5">
    <property type="entry name" value="OXIDOREDUCTASE FAMILY PROTEIN"/>
    <property type="match status" value="1"/>
</dbReference>
<feature type="domain" description="GFO/IDH/MocA-like oxidoreductase" evidence="1">
    <location>
        <begin position="8"/>
        <end position="83"/>
    </location>
</feature>
<gene>
    <name evidence="2" type="ORF">S12H4_52827</name>
</gene>
<evidence type="ECO:0000313" key="2">
    <source>
        <dbReference type="EMBL" id="GAJ11052.1"/>
    </source>
</evidence>
<evidence type="ECO:0000259" key="1">
    <source>
        <dbReference type="Pfam" id="PF22725"/>
    </source>
</evidence>
<dbReference type="InterPro" id="IPR055170">
    <property type="entry name" value="GFO_IDH_MocA-like_dom"/>
</dbReference>
<accession>X1V5L0</accession>
<protein>
    <recommendedName>
        <fullName evidence="1">GFO/IDH/MocA-like oxidoreductase domain-containing protein</fullName>
    </recommendedName>
</protein>
<comment type="caution">
    <text evidence="2">The sequence shown here is derived from an EMBL/GenBank/DDBJ whole genome shotgun (WGS) entry which is preliminary data.</text>
</comment>
<dbReference type="Gene3D" id="3.30.360.10">
    <property type="entry name" value="Dihydrodipicolinate Reductase, domain 2"/>
    <property type="match status" value="1"/>
</dbReference>
<reference evidence="2" key="1">
    <citation type="journal article" date="2014" name="Front. Microbiol.">
        <title>High frequency of phylogenetically diverse reductive dehalogenase-homologous genes in deep subseafloor sedimentary metagenomes.</title>
        <authorList>
            <person name="Kawai M."/>
            <person name="Futagami T."/>
            <person name="Toyoda A."/>
            <person name="Takaki Y."/>
            <person name="Nishi S."/>
            <person name="Hori S."/>
            <person name="Arai W."/>
            <person name="Tsubouchi T."/>
            <person name="Morono Y."/>
            <person name="Uchiyama I."/>
            <person name="Ito T."/>
            <person name="Fujiyama A."/>
            <person name="Inagaki F."/>
            <person name="Takami H."/>
        </authorList>
    </citation>
    <scope>NUCLEOTIDE SEQUENCE</scope>
    <source>
        <strain evidence="2">Expedition CK06-06</strain>
    </source>
</reference>
<dbReference type="Pfam" id="PF22725">
    <property type="entry name" value="GFO_IDH_MocA_C3"/>
    <property type="match status" value="1"/>
</dbReference>
<dbReference type="EMBL" id="BARW01033558">
    <property type="protein sequence ID" value="GAJ11052.1"/>
    <property type="molecule type" value="Genomic_DNA"/>
</dbReference>
<dbReference type="InterPro" id="IPR050463">
    <property type="entry name" value="Gfo/Idh/MocA_oxidrdct_glycsds"/>
</dbReference>
<dbReference type="AlphaFoldDB" id="X1V5L0"/>
<proteinExistence type="predicted"/>
<sequence>MYYLVLNNWHWFWDTGTTELGGQGVHQLDVMRWALNKRVHPVKIHAVGNCYVHTDSDWEVPNIQHATYEYEDGFLVQMEVRNLYTNTEAGQNVC</sequence>
<feature type="non-terminal residue" evidence="2">
    <location>
        <position position="94"/>
    </location>
</feature>
<dbReference type="PANTHER" id="PTHR43818">
    <property type="entry name" value="BCDNA.GH03377"/>
    <property type="match status" value="1"/>
</dbReference>